<evidence type="ECO:0000313" key="3">
    <source>
        <dbReference type="Proteomes" id="UP000296352"/>
    </source>
</evidence>
<evidence type="ECO:0000256" key="1">
    <source>
        <dbReference type="SAM" id="Phobius"/>
    </source>
</evidence>
<feature type="transmembrane region" description="Helical" evidence="1">
    <location>
        <begin position="36"/>
        <end position="56"/>
    </location>
</feature>
<sequence>MAGDSSIVRNVAGEREILVRVASENKPKVFETGRDMILSIGVIVVAMFAVVGATGLCTINPEDSQQGPVREVDARSFLDLEARSTGIAIRIPEVPEGWYTNSARRQSLAGELASTVGFVSPNDGYVSATQTNVGLPEAAKQFDGNFRPDERTVDVEGVEATVYSSEDEEVRPVWAADLGDVRLVLSGSASEADFTTVLESFIDAPVADGVGSAPEGGVGASTQSSQ</sequence>
<keyword evidence="1" id="KW-0812">Transmembrane</keyword>
<keyword evidence="1" id="KW-0472">Membrane</keyword>
<evidence type="ECO:0000313" key="2">
    <source>
        <dbReference type="EMBL" id="QCB28130.1"/>
    </source>
</evidence>
<gene>
    <name evidence="2" type="ORF">CENDO_04195</name>
</gene>
<dbReference type="InterPro" id="IPR025339">
    <property type="entry name" value="DUF4245"/>
</dbReference>
<dbReference type="EMBL" id="CP039247">
    <property type="protein sequence ID" value="QCB28130.1"/>
    <property type="molecule type" value="Genomic_DNA"/>
</dbReference>
<reference evidence="2 3" key="1">
    <citation type="submission" date="2019-04" db="EMBL/GenBank/DDBJ databases">
        <title>Corynebacterium endometrii sp. nov., isolated from the uterus of a cow with endometritis.</title>
        <authorList>
            <person name="Ballas P."/>
            <person name="Ruckert C."/>
            <person name="Wagener K."/>
            <person name="Drillich M."/>
            <person name="Kaempfer P."/>
            <person name="Busse H.-J."/>
            <person name="Ehling-Schulz M."/>
        </authorList>
    </citation>
    <scope>NUCLEOTIDE SEQUENCE [LARGE SCALE GENOMIC DNA]</scope>
    <source>
        <strain evidence="2 3">LMM-1653</strain>
    </source>
</reference>
<dbReference type="KEGG" id="cee:CENDO_04195"/>
<evidence type="ECO:0008006" key="4">
    <source>
        <dbReference type="Google" id="ProtNLM"/>
    </source>
</evidence>
<name>A0A4P7QFG1_9CORY</name>
<dbReference type="Pfam" id="PF14030">
    <property type="entry name" value="DUF4245"/>
    <property type="match status" value="1"/>
</dbReference>
<dbReference type="Proteomes" id="UP000296352">
    <property type="component" value="Chromosome"/>
</dbReference>
<accession>A0A4P7QFG1</accession>
<keyword evidence="1" id="KW-1133">Transmembrane helix</keyword>
<dbReference type="AlphaFoldDB" id="A0A4P7QFG1"/>
<keyword evidence="3" id="KW-1185">Reference proteome</keyword>
<proteinExistence type="predicted"/>
<protein>
    <recommendedName>
        <fullName evidence="4">DUF4245 domain-containing protein</fullName>
    </recommendedName>
</protein>
<organism evidence="2 3">
    <name type="scientific">Corynebacterium endometrii</name>
    <dbReference type="NCBI Taxonomy" id="2488819"/>
    <lineage>
        <taxon>Bacteria</taxon>
        <taxon>Bacillati</taxon>
        <taxon>Actinomycetota</taxon>
        <taxon>Actinomycetes</taxon>
        <taxon>Mycobacteriales</taxon>
        <taxon>Corynebacteriaceae</taxon>
        <taxon>Corynebacterium</taxon>
    </lineage>
</organism>